<evidence type="ECO:0000256" key="5">
    <source>
        <dbReference type="ARBA" id="ARBA00023143"/>
    </source>
</evidence>
<comment type="function">
    <text evidence="1 7">Assembles around the rod to form the L-ring and probably protects the motor/basal body from shearing forces during rotation.</text>
</comment>
<keyword evidence="5 7" id="KW-0975">Bacterial flagellum</keyword>
<keyword evidence="7" id="KW-0449">Lipoprotein</keyword>
<dbReference type="PANTHER" id="PTHR34933:SF1">
    <property type="entry name" value="FLAGELLAR L-RING PROTEIN"/>
    <property type="match status" value="1"/>
</dbReference>
<accession>A0A858R5E5</accession>
<evidence type="ECO:0000256" key="1">
    <source>
        <dbReference type="ARBA" id="ARBA00002591"/>
    </source>
</evidence>
<evidence type="ECO:0000256" key="2">
    <source>
        <dbReference type="ARBA" id="ARBA00006929"/>
    </source>
</evidence>
<keyword evidence="10" id="KW-0966">Cell projection</keyword>
<comment type="subcellular location">
    <subcellularLocation>
        <location evidence="7">Cell outer membrane</location>
        <topology evidence="7">Lipid-anchor</topology>
    </subcellularLocation>
    <subcellularLocation>
        <location evidence="7">Bacterial flagellum basal body</location>
    </subcellularLocation>
</comment>
<dbReference type="InterPro" id="IPR000527">
    <property type="entry name" value="Flag_Lring"/>
</dbReference>
<dbReference type="GO" id="GO:0071973">
    <property type="term" value="P:bacterial-type flagellum-dependent cell motility"/>
    <property type="evidence" value="ECO:0007669"/>
    <property type="project" value="InterPro"/>
</dbReference>
<evidence type="ECO:0000256" key="9">
    <source>
        <dbReference type="SAM" id="SignalP"/>
    </source>
</evidence>
<evidence type="ECO:0000256" key="7">
    <source>
        <dbReference type="HAMAP-Rule" id="MF_00415"/>
    </source>
</evidence>
<evidence type="ECO:0000256" key="3">
    <source>
        <dbReference type="ARBA" id="ARBA00022729"/>
    </source>
</evidence>
<keyword evidence="11" id="KW-1185">Reference proteome</keyword>
<feature type="region of interest" description="Disordered" evidence="8">
    <location>
        <begin position="139"/>
        <end position="159"/>
    </location>
</feature>
<comment type="subunit">
    <text evidence="7">The basal body constitutes a major portion of the flagellar organelle and consists of four rings (L,P,S, and M) mounted on a central rod.</text>
</comment>
<evidence type="ECO:0000256" key="8">
    <source>
        <dbReference type="SAM" id="MobiDB-lite"/>
    </source>
</evidence>
<dbReference type="GO" id="GO:0009279">
    <property type="term" value="C:cell outer membrane"/>
    <property type="evidence" value="ECO:0007669"/>
    <property type="project" value="UniProtKB-SubCell"/>
</dbReference>
<feature type="signal peptide" evidence="9">
    <location>
        <begin position="1"/>
        <end position="29"/>
    </location>
</feature>
<name>A0A858R5E5_9PROT</name>
<dbReference type="GO" id="GO:0003774">
    <property type="term" value="F:cytoskeletal motor activity"/>
    <property type="evidence" value="ECO:0007669"/>
    <property type="project" value="InterPro"/>
</dbReference>
<organism evidence="10 11">
    <name type="scientific">Aerophototrophica crusticola</name>
    <dbReference type="NCBI Taxonomy" id="1709002"/>
    <lineage>
        <taxon>Bacteria</taxon>
        <taxon>Pseudomonadati</taxon>
        <taxon>Pseudomonadota</taxon>
        <taxon>Alphaproteobacteria</taxon>
        <taxon>Rhodospirillales</taxon>
        <taxon>Rhodospirillaceae</taxon>
        <taxon>Aerophototrophica</taxon>
    </lineage>
</organism>
<feature type="compositionally biased region" description="Low complexity" evidence="8">
    <location>
        <begin position="141"/>
        <end position="155"/>
    </location>
</feature>
<reference evidence="10" key="1">
    <citation type="submission" date="2020-04" db="EMBL/GenBank/DDBJ databases">
        <title>A desert anoxygenic phototrophic bacterium fixes CO2 using RubisCO under aerobic conditions.</title>
        <authorList>
            <person name="Tang K."/>
        </authorList>
    </citation>
    <scope>NUCLEOTIDE SEQUENCE [LARGE SCALE GENOMIC DNA]</scope>
    <source>
        <strain evidence="10">MIMtkB3</strain>
    </source>
</reference>
<feature type="chain" id="PRO_5032962273" description="Flagellar L-ring protein" evidence="9">
    <location>
        <begin position="30"/>
        <end position="253"/>
    </location>
</feature>
<keyword evidence="10" id="KW-0969">Cilium</keyword>
<dbReference type="PANTHER" id="PTHR34933">
    <property type="entry name" value="FLAGELLAR L-RING PROTEIN"/>
    <property type="match status" value="1"/>
</dbReference>
<evidence type="ECO:0000256" key="6">
    <source>
        <dbReference type="ARBA" id="ARBA00023237"/>
    </source>
</evidence>
<comment type="similarity">
    <text evidence="2 7">Belongs to the FlgH family.</text>
</comment>
<evidence type="ECO:0000313" key="11">
    <source>
        <dbReference type="Proteomes" id="UP000501891"/>
    </source>
</evidence>
<dbReference type="EMBL" id="CP051775">
    <property type="protein sequence ID" value="QJE72628.1"/>
    <property type="molecule type" value="Genomic_DNA"/>
</dbReference>
<dbReference type="NCBIfam" id="NF001305">
    <property type="entry name" value="PRK00249.1-5"/>
    <property type="match status" value="1"/>
</dbReference>
<sequence>MSARKPSKRIPTLAVLAVSALGLSACSTAERLAEIGKAPTLAGIENPQTDPNYRPVHMPMPQAPVMEQQPNSLWRTGARGFFKDQRATRVGDILTVTIQINDRAQMQNSTTRSRDGSDSLGIPTLFGFERNVARATGLSDTGSLVSTSGASSSTGDGQIQRQEQINLRVAALITQVLPNGNLVVQGKQQVRVNHELRELLLSGIIRPEDITNANSISYEKIAEARISYGGKGTVSDVQQPRWGQQVLEVLNPF</sequence>
<dbReference type="PROSITE" id="PS51257">
    <property type="entry name" value="PROKAR_LIPOPROTEIN"/>
    <property type="match status" value="1"/>
</dbReference>
<proteinExistence type="inferred from homology"/>
<dbReference type="GO" id="GO:0009427">
    <property type="term" value="C:bacterial-type flagellum basal body, distal rod, L ring"/>
    <property type="evidence" value="ECO:0007669"/>
    <property type="project" value="InterPro"/>
</dbReference>
<protein>
    <recommendedName>
        <fullName evidence="7">Flagellar L-ring protein</fullName>
    </recommendedName>
    <alternativeName>
        <fullName evidence="7">Basal body L-ring protein</fullName>
    </alternativeName>
</protein>
<gene>
    <name evidence="7" type="primary">flgH</name>
    <name evidence="10" type="ORF">HHL28_05505</name>
</gene>
<evidence type="ECO:0000256" key="4">
    <source>
        <dbReference type="ARBA" id="ARBA00023136"/>
    </source>
</evidence>
<keyword evidence="3 7" id="KW-0732">Signal</keyword>
<dbReference type="Pfam" id="PF02107">
    <property type="entry name" value="FlgH"/>
    <property type="match status" value="1"/>
</dbReference>
<keyword evidence="10" id="KW-0282">Flagellum</keyword>
<dbReference type="AlphaFoldDB" id="A0A858R5E5"/>
<keyword evidence="6 7" id="KW-0998">Cell outer membrane</keyword>
<dbReference type="PRINTS" id="PR01008">
    <property type="entry name" value="FLGLRINGFLGH"/>
</dbReference>
<keyword evidence="4 7" id="KW-0472">Membrane</keyword>
<dbReference type="HAMAP" id="MF_00415">
    <property type="entry name" value="FlgH"/>
    <property type="match status" value="1"/>
</dbReference>
<dbReference type="KEGG" id="acru:HHL28_05505"/>
<evidence type="ECO:0000313" key="10">
    <source>
        <dbReference type="EMBL" id="QJE72628.1"/>
    </source>
</evidence>
<dbReference type="Proteomes" id="UP000501891">
    <property type="component" value="Chromosome"/>
</dbReference>